<dbReference type="Pfam" id="PF25989">
    <property type="entry name" value="YknX_C"/>
    <property type="match status" value="1"/>
</dbReference>
<feature type="domain" description="CzcB-like barrel-sandwich hybrid" evidence="3">
    <location>
        <begin position="65"/>
        <end position="177"/>
    </location>
</feature>
<dbReference type="EMBL" id="JAUEIF010000002">
    <property type="protein sequence ID" value="MDN0024424.1"/>
    <property type="molecule type" value="Genomic_DNA"/>
</dbReference>
<dbReference type="Proteomes" id="UP001167831">
    <property type="component" value="Unassembled WGS sequence"/>
</dbReference>
<evidence type="ECO:0000313" key="7">
    <source>
        <dbReference type="Proteomes" id="UP001167831"/>
    </source>
</evidence>
<accession>A0AAW7JET5</accession>
<feature type="domain" description="CusB-like beta-barrel" evidence="2">
    <location>
        <begin position="192"/>
        <end position="263"/>
    </location>
</feature>
<dbReference type="Pfam" id="PF25973">
    <property type="entry name" value="BSH_CzcB"/>
    <property type="match status" value="1"/>
</dbReference>
<comment type="similarity">
    <text evidence="1">Belongs to the membrane fusion protein (MFP) (TC 8.A.1) family.</text>
</comment>
<dbReference type="EMBL" id="JAUEIE010000002">
    <property type="protein sequence ID" value="MDN0022183.1"/>
    <property type="molecule type" value="Genomic_DNA"/>
</dbReference>
<reference evidence="6" key="1">
    <citation type="submission" date="2023-06" db="EMBL/GenBank/DDBJ databases">
        <authorList>
            <person name="Zeman M."/>
            <person name="Kubasova T."/>
            <person name="Jahodarova E."/>
            <person name="Nykrynova M."/>
            <person name="Rychlik I."/>
        </authorList>
    </citation>
    <scope>NUCLEOTIDE SEQUENCE</scope>
    <source>
        <strain evidence="6">ET15</strain>
        <strain evidence="5">ET37</strain>
    </source>
</reference>
<keyword evidence="7" id="KW-1185">Reference proteome</keyword>
<dbReference type="NCBIfam" id="TIGR01730">
    <property type="entry name" value="RND_mfp"/>
    <property type="match status" value="1"/>
</dbReference>
<evidence type="ECO:0000259" key="2">
    <source>
        <dbReference type="Pfam" id="PF25954"/>
    </source>
</evidence>
<dbReference type="SUPFAM" id="SSF111369">
    <property type="entry name" value="HlyD-like secretion proteins"/>
    <property type="match status" value="1"/>
</dbReference>
<dbReference type="GO" id="GO:1990281">
    <property type="term" value="C:efflux pump complex"/>
    <property type="evidence" value="ECO:0007669"/>
    <property type="project" value="TreeGrafter"/>
</dbReference>
<dbReference type="GO" id="GO:0015562">
    <property type="term" value="F:efflux transmembrane transporter activity"/>
    <property type="evidence" value="ECO:0007669"/>
    <property type="project" value="TreeGrafter"/>
</dbReference>
<feature type="domain" description="YknX-like C-terminal permuted SH3-like" evidence="4">
    <location>
        <begin position="277"/>
        <end position="341"/>
    </location>
</feature>
<comment type="caution">
    <text evidence="6">The sequence shown here is derived from an EMBL/GenBank/DDBJ whole genome shotgun (WGS) entry which is preliminary data.</text>
</comment>
<dbReference type="AlphaFoldDB" id="A0AAW7JET5"/>
<dbReference type="Gene3D" id="2.40.50.100">
    <property type="match status" value="1"/>
</dbReference>
<dbReference type="RefSeq" id="WP_289824816.1">
    <property type="nucleotide sequence ID" value="NZ_JAUEIE010000002.1"/>
</dbReference>
<organism evidence="6 8">
    <name type="scientific">Leyella lascolaii</name>
    <dbReference type="NCBI Taxonomy" id="1776379"/>
    <lineage>
        <taxon>Bacteria</taxon>
        <taxon>Pseudomonadati</taxon>
        <taxon>Bacteroidota</taxon>
        <taxon>Bacteroidia</taxon>
        <taxon>Bacteroidales</taxon>
        <taxon>Prevotellaceae</taxon>
        <taxon>Leyella</taxon>
    </lineage>
</organism>
<reference evidence="6" key="2">
    <citation type="submission" date="2023-08" db="EMBL/GenBank/DDBJ databases">
        <title>Identification and characterization of horizontal gene transfer across gut microbiota members of farm animals based on homology search.</title>
        <authorList>
            <person name="Schwarzerova J."/>
            <person name="Nykrynova M."/>
            <person name="Jureckova K."/>
            <person name="Cejkova D."/>
            <person name="Rychlik I."/>
        </authorList>
    </citation>
    <scope>NUCLEOTIDE SEQUENCE</scope>
    <source>
        <strain evidence="6">ET15</strain>
        <strain evidence="5">ET37</strain>
    </source>
</reference>
<dbReference type="Gene3D" id="2.40.420.20">
    <property type="match status" value="1"/>
</dbReference>
<evidence type="ECO:0000259" key="4">
    <source>
        <dbReference type="Pfam" id="PF25989"/>
    </source>
</evidence>
<dbReference type="Proteomes" id="UP001168478">
    <property type="component" value="Unassembled WGS sequence"/>
</dbReference>
<proteinExistence type="inferred from homology"/>
<dbReference type="InterPro" id="IPR058637">
    <property type="entry name" value="YknX-like_C"/>
</dbReference>
<dbReference type="InterPro" id="IPR058647">
    <property type="entry name" value="BSH_CzcB-like"/>
</dbReference>
<dbReference type="PANTHER" id="PTHR30469">
    <property type="entry name" value="MULTIDRUG RESISTANCE PROTEIN MDTA"/>
    <property type="match status" value="1"/>
</dbReference>
<evidence type="ECO:0000313" key="6">
    <source>
        <dbReference type="EMBL" id="MDN0024424.1"/>
    </source>
</evidence>
<evidence type="ECO:0000313" key="5">
    <source>
        <dbReference type="EMBL" id="MDN0022183.1"/>
    </source>
</evidence>
<evidence type="ECO:0000259" key="3">
    <source>
        <dbReference type="Pfam" id="PF25973"/>
    </source>
</evidence>
<dbReference type="Gene3D" id="2.40.30.170">
    <property type="match status" value="1"/>
</dbReference>
<protein>
    <submittedName>
        <fullName evidence="6">Efflux RND transporter periplasmic adaptor subunit</fullName>
    </submittedName>
</protein>
<dbReference type="Pfam" id="PF25954">
    <property type="entry name" value="Beta-barrel_RND_2"/>
    <property type="match status" value="1"/>
</dbReference>
<evidence type="ECO:0000313" key="8">
    <source>
        <dbReference type="Proteomes" id="UP001168478"/>
    </source>
</evidence>
<dbReference type="PROSITE" id="PS51257">
    <property type="entry name" value="PROKAR_LIPOPROTEIN"/>
    <property type="match status" value="1"/>
</dbReference>
<dbReference type="InterPro" id="IPR006143">
    <property type="entry name" value="RND_pump_MFP"/>
</dbReference>
<evidence type="ECO:0000256" key="1">
    <source>
        <dbReference type="ARBA" id="ARBA00009477"/>
    </source>
</evidence>
<sequence length="342" mass="37316">MKKEFAIASLWLIPFLTGCQGDVEKPKANEPVKVKAVVVKDDAYVNLMRYSGTVEEENGTSLSFSVAGTIKTMNVRLGQHVSAGQLIATLDPTSMQNSHKVAHAALEQAEDASRRMKELHDKGSLPDMKWVEVQSKLEQARSMEQIARRNLDDCRLRAPFSGIIAEKSMETGENVAPGMPVARLVTASSLVVRISVPEAEMRSVRTGQKADVAVTAIGGEKIAARVVEKGVVANPLSRTYEVRLKLENTDKEILPGMVTEVFLHPYKTASGIHHVIPAHVVQIDEHNRSFVWCVKDGKARRRFIVCDEYSAGGVIVTSGLSANDSIIVEGQQKVCEGTEVAS</sequence>
<dbReference type="InterPro" id="IPR058792">
    <property type="entry name" value="Beta-barrel_RND_2"/>
</dbReference>
<name>A0AAW7JET5_9BACT</name>
<gene>
    <name evidence="5" type="ORF">QVN81_03970</name>
    <name evidence="6" type="ORF">QVN84_02630</name>
</gene>